<organism evidence="3 4">
    <name type="scientific">Meira miltonrushii</name>
    <dbReference type="NCBI Taxonomy" id="1280837"/>
    <lineage>
        <taxon>Eukaryota</taxon>
        <taxon>Fungi</taxon>
        <taxon>Dikarya</taxon>
        <taxon>Basidiomycota</taxon>
        <taxon>Ustilaginomycotina</taxon>
        <taxon>Exobasidiomycetes</taxon>
        <taxon>Exobasidiales</taxon>
        <taxon>Brachybasidiaceae</taxon>
        <taxon>Meira</taxon>
    </lineage>
</organism>
<evidence type="ECO:0000313" key="3">
    <source>
        <dbReference type="EMBL" id="PWN33812.1"/>
    </source>
</evidence>
<dbReference type="OrthoDB" id="27140at2759"/>
<evidence type="ECO:0000256" key="1">
    <source>
        <dbReference type="SAM" id="MobiDB-lite"/>
    </source>
</evidence>
<protein>
    <recommendedName>
        <fullName evidence="2">Rab-GAP TBC domain-containing protein</fullName>
    </recommendedName>
</protein>
<gene>
    <name evidence="3" type="ORF">FA14DRAFT_147832</name>
</gene>
<keyword evidence="4" id="KW-1185">Reference proteome</keyword>
<dbReference type="Proteomes" id="UP000245771">
    <property type="component" value="Unassembled WGS sequence"/>
</dbReference>
<name>A0A316V8L1_9BASI</name>
<feature type="domain" description="Rab-GAP TBC" evidence="2">
    <location>
        <begin position="34"/>
        <end position="484"/>
    </location>
</feature>
<sequence>MSSSAAASTEEFIEVLNAEQHVEIQKLRDYARHGVQPAVRGEVWLYLLGVLSDDKSQEMTSVRSKYMEYDSLEKHNHLYEKRIRNEAVRYYQRKLIPRPLPGRTLARSSHRIASQNRRTVSGYATDETTIALTAPSVAIPALNTIVTTSATTRGPNRVHDGKTQILAGIMGDSSDGIVGENSMNSLTGDGSDVLIDPEAAAANEMKRFCRAVENIVCAHLNRWKWRSVDGTVTIVEPDKTVDEDTGDHSAESIPSANFEDQFHALDFQQAPQQDHRSVSSGSSGYHKPNPNNFLSPPENGGRGLASTISSASSTSSFDEHKEVTNDTIQESAFPSLPREYEWAHQGNRDNLKVPAIVGNSGQSSSDMNGRSTSQGCFVQTDYHPDLILLCSPFVKCVRSEPGMFFAFEKLMSIIDTYDAQHPLPSRIANFLTLFRTTLPDLYAYFDEEEVDVIGLASAWMRHLLAAEMRIEDLMRLWDTYFAVPDPLNLHMYVCIAILTNCKDALEELDQSEAKSMLFSLPPLDVDRIINEAINIRLSHRQSELLTDADEDE</sequence>
<dbReference type="FunFam" id="1.10.472.80:FF:000054">
    <property type="entry name" value="Chromosome 16, whole genome shotgun sequence"/>
    <property type="match status" value="1"/>
</dbReference>
<dbReference type="Gene3D" id="1.10.472.80">
    <property type="entry name" value="Ypt/Rab-GAP domain of gyp1p, domain 3"/>
    <property type="match status" value="1"/>
</dbReference>
<dbReference type="SUPFAM" id="SSF47923">
    <property type="entry name" value="Ypt/Rab-GAP domain of gyp1p"/>
    <property type="match status" value="2"/>
</dbReference>
<dbReference type="InterPro" id="IPR000195">
    <property type="entry name" value="Rab-GAP-TBC_dom"/>
</dbReference>
<feature type="compositionally biased region" description="Low complexity" evidence="1">
    <location>
        <begin position="305"/>
        <end position="316"/>
    </location>
</feature>
<evidence type="ECO:0000259" key="2">
    <source>
        <dbReference type="PROSITE" id="PS50086"/>
    </source>
</evidence>
<reference evidence="3 4" key="1">
    <citation type="journal article" date="2018" name="Mol. Biol. Evol.">
        <title>Broad Genomic Sampling Reveals a Smut Pathogenic Ancestry of the Fungal Clade Ustilaginomycotina.</title>
        <authorList>
            <person name="Kijpornyongpan T."/>
            <person name="Mondo S.J."/>
            <person name="Barry K."/>
            <person name="Sandor L."/>
            <person name="Lee J."/>
            <person name="Lipzen A."/>
            <person name="Pangilinan J."/>
            <person name="LaButti K."/>
            <person name="Hainaut M."/>
            <person name="Henrissat B."/>
            <person name="Grigoriev I.V."/>
            <person name="Spatafora J.W."/>
            <person name="Aime M.C."/>
        </authorList>
    </citation>
    <scope>NUCLEOTIDE SEQUENCE [LARGE SCALE GENOMIC DNA]</scope>
    <source>
        <strain evidence="3 4">MCA 3882</strain>
    </source>
</reference>
<dbReference type="EMBL" id="KZ819604">
    <property type="protein sequence ID" value="PWN33812.1"/>
    <property type="molecule type" value="Genomic_DNA"/>
</dbReference>
<dbReference type="InterPro" id="IPR035969">
    <property type="entry name" value="Rab-GAP_TBC_sf"/>
</dbReference>
<dbReference type="PANTHER" id="PTHR22957:SF268">
    <property type="entry name" value="ANKYRIN REPEAT-CONTAINING PROTEIN"/>
    <property type="match status" value="1"/>
</dbReference>
<proteinExistence type="predicted"/>
<dbReference type="PANTHER" id="PTHR22957">
    <property type="entry name" value="TBC1 DOMAIN FAMILY MEMBER GTPASE-ACTIVATING PROTEIN"/>
    <property type="match status" value="1"/>
</dbReference>
<dbReference type="SMART" id="SM00164">
    <property type="entry name" value="TBC"/>
    <property type="match status" value="1"/>
</dbReference>
<dbReference type="GeneID" id="37019140"/>
<dbReference type="PROSITE" id="PS50086">
    <property type="entry name" value="TBC_RABGAP"/>
    <property type="match status" value="1"/>
</dbReference>
<feature type="region of interest" description="Disordered" evidence="1">
    <location>
        <begin position="269"/>
        <end position="331"/>
    </location>
</feature>
<dbReference type="InParanoid" id="A0A316V8L1"/>
<dbReference type="RefSeq" id="XP_025354114.1">
    <property type="nucleotide sequence ID" value="XM_025497359.1"/>
</dbReference>
<dbReference type="Pfam" id="PF00566">
    <property type="entry name" value="RabGAP-TBC"/>
    <property type="match status" value="1"/>
</dbReference>
<evidence type="ECO:0000313" key="4">
    <source>
        <dbReference type="Proteomes" id="UP000245771"/>
    </source>
</evidence>
<dbReference type="AlphaFoldDB" id="A0A316V8L1"/>
<dbReference type="STRING" id="1280837.A0A316V8L1"/>
<dbReference type="GO" id="GO:0005096">
    <property type="term" value="F:GTPase activator activity"/>
    <property type="evidence" value="ECO:0007669"/>
    <property type="project" value="TreeGrafter"/>
</dbReference>
<accession>A0A316V8L1</accession>
<feature type="compositionally biased region" description="Polar residues" evidence="1">
    <location>
        <begin position="278"/>
        <end position="294"/>
    </location>
</feature>